<name>A0A9P6QMK7_9FUNG</name>
<dbReference type="EMBL" id="JAAAIN010005772">
    <property type="protein sequence ID" value="KAG0273076.1"/>
    <property type="molecule type" value="Genomic_DNA"/>
</dbReference>
<evidence type="ECO:0000313" key="1">
    <source>
        <dbReference type="EMBL" id="KAG0273076.1"/>
    </source>
</evidence>
<comment type="caution">
    <text evidence="1">The sequence shown here is derived from an EMBL/GenBank/DDBJ whole genome shotgun (WGS) entry which is preliminary data.</text>
</comment>
<dbReference type="AlphaFoldDB" id="A0A9P6QMK7"/>
<accession>A0A9P6QMK7</accession>
<evidence type="ECO:0000313" key="2">
    <source>
        <dbReference type="Proteomes" id="UP000823405"/>
    </source>
</evidence>
<feature type="non-terminal residue" evidence="1">
    <location>
        <position position="163"/>
    </location>
</feature>
<protein>
    <submittedName>
        <fullName evidence="1">Uncharacterized protein</fullName>
    </submittedName>
</protein>
<proteinExistence type="predicted"/>
<reference evidence="1" key="1">
    <citation type="journal article" date="2020" name="Fungal Divers.">
        <title>Resolving the Mortierellaceae phylogeny through synthesis of multi-gene phylogenetics and phylogenomics.</title>
        <authorList>
            <person name="Vandepol N."/>
            <person name="Liber J."/>
            <person name="Desiro A."/>
            <person name="Na H."/>
            <person name="Kennedy M."/>
            <person name="Barry K."/>
            <person name="Grigoriev I.V."/>
            <person name="Miller A.N."/>
            <person name="O'Donnell K."/>
            <person name="Stajich J.E."/>
            <person name="Bonito G."/>
        </authorList>
    </citation>
    <scope>NUCLEOTIDE SEQUENCE</scope>
    <source>
        <strain evidence="1">NVP60</strain>
    </source>
</reference>
<sequence length="163" mass="16982">MAFDATIAPTIQKIDWCIGQVKNVLSQHDETISALSTTALEINELTKDYRDKANNFSNGAKRAGIASAGLSITGVAVGAILAPVVAPFATLGTVVCVSMGGGGISYVVSAVDSHLSGIYANAATNLIGIQRYSNVFQAPIVEISDKLDYSSRCLTTLSTHSSE</sequence>
<dbReference type="Proteomes" id="UP000823405">
    <property type="component" value="Unassembled WGS sequence"/>
</dbReference>
<gene>
    <name evidence="1" type="ORF">BGZ97_010808</name>
</gene>
<organism evidence="1 2">
    <name type="scientific">Linnemannia gamsii</name>
    <dbReference type="NCBI Taxonomy" id="64522"/>
    <lineage>
        <taxon>Eukaryota</taxon>
        <taxon>Fungi</taxon>
        <taxon>Fungi incertae sedis</taxon>
        <taxon>Mucoromycota</taxon>
        <taxon>Mortierellomycotina</taxon>
        <taxon>Mortierellomycetes</taxon>
        <taxon>Mortierellales</taxon>
        <taxon>Mortierellaceae</taxon>
        <taxon>Linnemannia</taxon>
    </lineage>
</organism>
<keyword evidence="2" id="KW-1185">Reference proteome</keyword>